<protein>
    <submittedName>
        <fullName evidence="2">Uncharacterized protein</fullName>
    </submittedName>
</protein>
<proteinExistence type="predicted"/>
<feature type="region of interest" description="Disordered" evidence="1">
    <location>
        <begin position="1"/>
        <end position="41"/>
    </location>
</feature>
<comment type="caution">
    <text evidence="2">The sequence shown here is derived from an EMBL/GenBank/DDBJ whole genome shotgun (WGS) entry which is preliminary data.</text>
</comment>
<feature type="region of interest" description="Disordered" evidence="1">
    <location>
        <begin position="145"/>
        <end position="240"/>
    </location>
</feature>
<evidence type="ECO:0000256" key="1">
    <source>
        <dbReference type="SAM" id="MobiDB-lite"/>
    </source>
</evidence>
<feature type="region of interest" description="Disordered" evidence="1">
    <location>
        <begin position="54"/>
        <end position="115"/>
    </location>
</feature>
<sequence length="254" mass="29865">MGLEEESLQSISSHISLNDERNKKLQKNGKNYSLSPIPDLDMTLQCERKADNWTNYWPKSRNSKNKQLRPRESKSLNNDTFKSKRKVEHEEKGKKNNKTNYSKASKDKLEIDKDQDMDFSKFIKRKIEAYFSNLEVKKYQEASFVDSNSHEETKEGLPKPQNPHSQTYSTHLGHSSETCRHRHRSETNLKQPCAQPSEHEEYTEKRDLSKDERQGPAKYRTKDLSKDERQVPAKYRTKRSSKNLQVCILKIDIM</sequence>
<gene>
    <name evidence="2" type="ORF">MEDL_60937</name>
</gene>
<evidence type="ECO:0000313" key="3">
    <source>
        <dbReference type="Proteomes" id="UP000683360"/>
    </source>
</evidence>
<feature type="compositionally biased region" description="Polar residues" evidence="1">
    <location>
        <begin position="162"/>
        <end position="176"/>
    </location>
</feature>
<evidence type="ECO:0000313" key="2">
    <source>
        <dbReference type="EMBL" id="CAG2249145.1"/>
    </source>
</evidence>
<feature type="compositionally biased region" description="Basic and acidic residues" evidence="1">
    <location>
        <begin position="148"/>
        <end position="157"/>
    </location>
</feature>
<organism evidence="2 3">
    <name type="scientific">Mytilus edulis</name>
    <name type="common">Blue mussel</name>
    <dbReference type="NCBI Taxonomy" id="6550"/>
    <lineage>
        <taxon>Eukaryota</taxon>
        <taxon>Metazoa</taxon>
        <taxon>Spiralia</taxon>
        <taxon>Lophotrochozoa</taxon>
        <taxon>Mollusca</taxon>
        <taxon>Bivalvia</taxon>
        <taxon>Autobranchia</taxon>
        <taxon>Pteriomorphia</taxon>
        <taxon>Mytilida</taxon>
        <taxon>Mytiloidea</taxon>
        <taxon>Mytilidae</taxon>
        <taxon>Mytilinae</taxon>
        <taxon>Mytilus</taxon>
    </lineage>
</organism>
<reference evidence="2" key="1">
    <citation type="submission" date="2021-03" db="EMBL/GenBank/DDBJ databases">
        <authorList>
            <person name="Bekaert M."/>
        </authorList>
    </citation>
    <scope>NUCLEOTIDE SEQUENCE</scope>
</reference>
<feature type="compositionally biased region" description="Basic and acidic residues" evidence="1">
    <location>
        <begin position="197"/>
        <end position="231"/>
    </location>
</feature>
<dbReference type="AlphaFoldDB" id="A0A8S3UUD5"/>
<accession>A0A8S3UUD5</accession>
<keyword evidence="3" id="KW-1185">Reference proteome</keyword>
<name>A0A8S3UUD5_MYTED</name>
<dbReference type="EMBL" id="CAJPWZ010002963">
    <property type="protein sequence ID" value="CAG2249145.1"/>
    <property type="molecule type" value="Genomic_DNA"/>
</dbReference>
<feature type="compositionally biased region" description="Basic and acidic residues" evidence="1">
    <location>
        <begin position="104"/>
        <end position="115"/>
    </location>
</feature>
<dbReference type="Proteomes" id="UP000683360">
    <property type="component" value="Unassembled WGS sequence"/>
</dbReference>